<evidence type="ECO:0000313" key="5">
    <source>
        <dbReference type="EMBL" id="SDS94767.1"/>
    </source>
</evidence>
<accession>A0A1H1WC26</accession>
<evidence type="ECO:0000256" key="2">
    <source>
        <dbReference type="SAM" id="MobiDB-lite"/>
    </source>
</evidence>
<dbReference type="STRING" id="589382.SAMN04489721_2212"/>
<keyword evidence="7" id="KW-1185">Reference proteome</keyword>
<gene>
    <name evidence="4" type="ORF">BCL57_000283</name>
    <name evidence="5" type="ORF">SAMN04489721_2212</name>
</gene>
<keyword evidence="4" id="KW-0548">Nucleotidyltransferase</keyword>
<dbReference type="PROSITE" id="PS51831">
    <property type="entry name" value="HD"/>
    <property type="match status" value="1"/>
</dbReference>
<dbReference type="CDD" id="cd00077">
    <property type="entry name" value="HDc"/>
    <property type="match status" value="1"/>
</dbReference>
<dbReference type="EMBL" id="LT629755">
    <property type="protein sequence ID" value="SDS94767.1"/>
    <property type="molecule type" value="Genomic_DNA"/>
</dbReference>
<dbReference type="InterPro" id="IPR006674">
    <property type="entry name" value="HD_domain"/>
</dbReference>
<evidence type="ECO:0000256" key="1">
    <source>
        <dbReference type="ARBA" id="ARBA00022741"/>
    </source>
</evidence>
<dbReference type="Proteomes" id="UP000893823">
    <property type="component" value="Unassembled WGS sequence"/>
</dbReference>
<evidence type="ECO:0000259" key="3">
    <source>
        <dbReference type="PROSITE" id="PS51831"/>
    </source>
</evidence>
<dbReference type="InterPro" id="IPR003607">
    <property type="entry name" value="HD/PDEase_dom"/>
</dbReference>
<reference evidence="4" key="3">
    <citation type="submission" date="2022-06" db="EMBL/GenBank/DDBJ databases">
        <title>Genomic Encyclopedia of Type Strains, Phase III (KMG-III): the genomes of soil and plant-associated and newly described type strains.</title>
        <authorList>
            <person name="Whitman W."/>
        </authorList>
    </citation>
    <scope>NUCLEOTIDE SEQUENCE</scope>
    <source>
        <strain evidence="4">CPCC 202695</strain>
    </source>
</reference>
<sequence>MARAQREIGAALLEVTRHADVPSEALRDDGLIEAIPELAALGETPQDPHWHPEGDVLVHSLWAADLAASHALEHDLDADRRQLLVTASLFHDVGKPQTTRRMNGRISSHGHAERGGEVFRAMGRRLALPRPLVDAVAAIVETHMAHLSVRGDPSPRAVRRLQHRLAAAGTSLDDWGIVVRCDGEARGPAARPDASQPWRRVAARLQ</sequence>
<feature type="region of interest" description="Disordered" evidence="2">
    <location>
        <begin position="186"/>
        <end position="206"/>
    </location>
</feature>
<dbReference type="InterPro" id="IPR006675">
    <property type="entry name" value="HDIG_dom"/>
</dbReference>
<dbReference type="EC" id="2.7.7.72" evidence="4"/>
<dbReference type="OrthoDB" id="9805698at2"/>
<proteinExistence type="predicted"/>
<dbReference type="AlphaFoldDB" id="A0A1H1WC26"/>
<reference evidence="5" key="2">
    <citation type="submission" date="2016-10" db="EMBL/GenBank/DDBJ databases">
        <authorList>
            <person name="de Groot N.N."/>
        </authorList>
    </citation>
    <scope>NUCLEOTIDE SEQUENCE [LARGE SCALE GENOMIC DNA]</scope>
    <source>
        <strain evidence="5">CPCC 202695</strain>
    </source>
</reference>
<keyword evidence="1" id="KW-0547">Nucleotide-binding</keyword>
<dbReference type="GO" id="GO:0000166">
    <property type="term" value="F:nucleotide binding"/>
    <property type="evidence" value="ECO:0007669"/>
    <property type="project" value="UniProtKB-KW"/>
</dbReference>
<evidence type="ECO:0000313" key="7">
    <source>
        <dbReference type="Proteomes" id="UP000893823"/>
    </source>
</evidence>
<evidence type="ECO:0000313" key="6">
    <source>
        <dbReference type="Proteomes" id="UP000199482"/>
    </source>
</evidence>
<dbReference type="Proteomes" id="UP000199482">
    <property type="component" value="Chromosome I"/>
</dbReference>
<dbReference type="SUPFAM" id="SSF109604">
    <property type="entry name" value="HD-domain/PDEase-like"/>
    <property type="match status" value="1"/>
</dbReference>
<dbReference type="PANTHER" id="PTHR47545">
    <property type="entry name" value="MULTIFUNCTIONAL CCA PROTEIN"/>
    <property type="match status" value="1"/>
</dbReference>
<dbReference type="InterPro" id="IPR050124">
    <property type="entry name" value="tRNA_CCA-adding_enzyme"/>
</dbReference>
<dbReference type="GO" id="GO:0016787">
    <property type="term" value="F:hydrolase activity"/>
    <property type="evidence" value="ECO:0007669"/>
    <property type="project" value="UniProtKB-KW"/>
</dbReference>
<dbReference type="EC" id="3.1.3.-" evidence="4"/>
<keyword evidence="4" id="KW-0378">Hydrolase</keyword>
<protein>
    <submittedName>
        <fullName evidence="5">HDIG domain-containing protein</fullName>
    </submittedName>
    <submittedName>
        <fullName evidence="4">tRNA nucleotidyltransferase (CCA-adding enzyme)</fullName>
        <ecNumber evidence="4">2.7.7.72</ecNumber>
        <ecNumber evidence="4">3.1.3.-</ecNumber>
        <ecNumber evidence="4">3.1.4.-</ecNumber>
    </submittedName>
</protein>
<dbReference type="Gene3D" id="1.10.3090.10">
    <property type="entry name" value="cca-adding enzyme, domain 2"/>
    <property type="match status" value="1"/>
</dbReference>
<dbReference type="EMBL" id="SODL02000001">
    <property type="protein sequence ID" value="MCP2366141.1"/>
    <property type="molecule type" value="Genomic_DNA"/>
</dbReference>
<dbReference type="EC" id="3.1.4.-" evidence="4"/>
<keyword evidence="4" id="KW-0808">Transferase</keyword>
<dbReference type="GO" id="GO:0004810">
    <property type="term" value="F:CCA tRNA nucleotidyltransferase activity"/>
    <property type="evidence" value="ECO:0007669"/>
    <property type="project" value="UniProtKB-EC"/>
</dbReference>
<feature type="domain" description="HD" evidence="3">
    <location>
        <begin position="56"/>
        <end position="175"/>
    </location>
</feature>
<dbReference type="NCBIfam" id="TIGR00277">
    <property type="entry name" value="HDIG"/>
    <property type="match status" value="1"/>
</dbReference>
<evidence type="ECO:0000313" key="4">
    <source>
        <dbReference type="EMBL" id="MCP2366141.1"/>
    </source>
</evidence>
<dbReference type="Pfam" id="PF01966">
    <property type="entry name" value="HD"/>
    <property type="match status" value="1"/>
</dbReference>
<dbReference type="RefSeq" id="WP_092672211.1">
    <property type="nucleotide sequence ID" value="NZ_BMDN01000001.1"/>
</dbReference>
<name>A0A1H1WC26_9MICO</name>
<reference evidence="6" key="1">
    <citation type="submission" date="2016-10" db="EMBL/GenBank/DDBJ databases">
        <authorList>
            <person name="Varghese N."/>
            <person name="Submissions S."/>
        </authorList>
    </citation>
    <scope>NUCLEOTIDE SEQUENCE [LARGE SCALE GENOMIC DNA]</scope>
    <source>
        <strain evidence="6">CPCC 202695</strain>
    </source>
</reference>
<dbReference type="PANTHER" id="PTHR47545:SF1">
    <property type="entry name" value="MULTIFUNCTIONAL CCA PROTEIN"/>
    <property type="match status" value="1"/>
</dbReference>
<organism evidence="5 6">
    <name type="scientific">Agromyces flavus</name>
    <dbReference type="NCBI Taxonomy" id="589382"/>
    <lineage>
        <taxon>Bacteria</taxon>
        <taxon>Bacillati</taxon>
        <taxon>Actinomycetota</taxon>
        <taxon>Actinomycetes</taxon>
        <taxon>Micrococcales</taxon>
        <taxon>Microbacteriaceae</taxon>
        <taxon>Agromyces</taxon>
    </lineage>
</organism>